<feature type="transmembrane region" description="Helical" evidence="8">
    <location>
        <begin position="78"/>
        <end position="96"/>
    </location>
</feature>
<evidence type="ECO:0000256" key="3">
    <source>
        <dbReference type="ARBA" id="ARBA00022475"/>
    </source>
</evidence>
<gene>
    <name evidence="9" type="ORF">ACFSCY_35440</name>
</gene>
<evidence type="ECO:0000256" key="8">
    <source>
        <dbReference type="SAM" id="Phobius"/>
    </source>
</evidence>
<keyword evidence="4" id="KW-0997">Cell inner membrane</keyword>
<evidence type="ECO:0000256" key="7">
    <source>
        <dbReference type="ARBA" id="ARBA00023136"/>
    </source>
</evidence>
<evidence type="ECO:0000313" key="10">
    <source>
        <dbReference type="Proteomes" id="UP001597145"/>
    </source>
</evidence>
<keyword evidence="2" id="KW-0813">Transport</keyword>
<keyword evidence="10" id="KW-1185">Reference proteome</keyword>
<dbReference type="CDD" id="cd06579">
    <property type="entry name" value="TM_PBP1_transp_AraH_like"/>
    <property type="match status" value="1"/>
</dbReference>
<sequence length="337" mass="35174">MSAETASLAQRLRGGMSVGEFVERFALVGAWIAVIVVFSALKPDTFATSSNFAAILGSQAVLVVLTCALLIPLTAGDYDLSITGVLTLSQMMIGILNTVYGISVYVCIVVALLMGALVGLINGAFVVIFGIDSFIVTLGTGTFLGGVVLWISNSETFAGISSQLTGPVVVELFLGVPLAFYYGLALVIVLWYFLEYTSLGRQLLFVGRSRSVARLSGLPVGRLRWGALVASGLIAAGAGVLYAGITGAADPVSGAGFLLPAFAAAFLGATSIVPGRFNPWGSFIAVYFLVTGITGLALFGIQSWLQDMFYGGALVLAVTFSQIARRREEHVSGGREG</sequence>
<feature type="transmembrane region" description="Helical" evidence="8">
    <location>
        <begin position="21"/>
        <end position="40"/>
    </location>
</feature>
<keyword evidence="7 8" id="KW-0472">Membrane</keyword>
<keyword evidence="5 8" id="KW-0812">Transmembrane</keyword>
<dbReference type="EMBL" id="JBHUCP010000042">
    <property type="protein sequence ID" value="MFD1534726.1"/>
    <property type="molecule type" value="Genomic_DNA"/>
</dbReference>
<keyword evidence="6 8" id="KW-1133">Transmembrane helix</keyword>
<evidence type="ECO:0000256" key="6">
    <source>
        <dbReference type="ARBA" id="ARBA00022989"/>
    </source>
</evidence>
<dbReference type="PANTHER" id="PTHR32196:SF21">
    <property type="entry name" value="ABC TRANSPORTER PERMEASE PROTEIN YPHD-RELATED"/>
    <property type="match status" value="1"/>
</dbReference>
<feature type="transmembrane region" description="Helical" evidence="8">
    <location>
        <begin position="52"/>
        <end position="71"/>
    </location>
</feature>
<reference evidence="10" key="1">
    <citation type="journal article" date="2019" name="Int. J. Syst. Evol. Microbiol.">
        <title>The Global Catalogue of Microorganisms (GCM) 10K type strain sequencing project: providing services to taxonomists for standard genome sequencing and annotation.</title>
        <authorList>
            <consortium name="The Broad Institute Genomics Platform"/>
            <consortium name="The Broad Institute Genome Sequencing Center for Infectious Disease"/>
            <person name="Wu L."/>
            <person name="Ma J."/>
        </authorList>
    </citation>
    <scope>NUCLEOTIDE SEQUENCE [LARGE SCALE GENOMIC DNA]</scope>
    <source>
        <strain evidence="10">JCM 12165</strain>
    </source>
</reference>
<name>A0ABW4FW76_9PSEU</name>
<feature type="transmembrane region" description="Helical" evidence="8">
    <location>
        <begin position="251"/>
        <end position="273"/>
    </location>
</feature>
<feature type="transmembrane region" description="Helical" evidence="8">
    <location>
        <begin position="225"/>
        <end position="245"/>
    </location>
</feature>
<evidence type="ECO:0000313" key="9">
    <source>
        <dbReference type="EMBL" id="MFD1534726.1"/>
    </source>
</evidence>
<dbReference type="Pfam" id="PF02653">
    <property type="entry name" value="BPD_transp_2"/>
    <property type="match status" value="1"/>
</dbReference>
<evidence type="ECO:0000256" key="5">
    <source>
        <dbReference type="ARBA" id="ARBA00022692"/>
    </source>
</evidence>
<accession>A0ABW4FW76</accession>
<dbReference type="RefSeq" id="WP_343982246.1">
    <property type="nucleotide sequence ID" value="NZ_BAAAJG010000015.1"/>
</dbReference>
<evidence type="ECO:0000256" key="1">
    <source>
        <dbReference type="ARBA" id="ARBA00004651"/>
    </source>
</evidence>
<protein>
    <submittedName>
        <fullName evidence="9">ABC transporter permease</fullName>
    </submittedName>
</protein>
<evidence type="ECO:0000256" key="2">
    <source>
        <dbReference type="ARBA" id="ARBA00022448"/>
    </source>
</evidence>
<comment type="caution">
    <text evidence="9">The sequence shown here is derived from an EMBL/GenBank/DDBJ whole genome shotgun (WGS) entry which is preliminary data.</text>
</comment>
<dbReference type="Proteomes" id="UP001597145">
    <property type="component" value="Unassembled WGS sequence"/>
</dbReference>
<feature type="transmembrane region" description="Helical" evidence="8">
    <location>
        <begin position="280"/>
        <end position="302"/>
    </location>
</feature>
<feature type="transmembrane region" description="Helical" evidence="8">
    <location>
        <begin position="134"/>
        <end position="152"/>
    </location>
</feature>
<dbReference type="InterPro" id="IPR001851">
    <property type="entry name" value="ABC_transp_permease"/>
</dbReference>
<organism evidence="9 10">
    <name type="scientific">Pseudonocardia aurantiaca</name>
    <dbReference type="NCBI Taxonomy" id="75290"/>
    <lineage>
        <taxon>Bacteria</taxon>
        <taxon>Bacillati</taxon>
        <taxon>Actinomycetota</taxon>
        <taxon>Actinomycetes</taxon>
        <taxon>Pseudonocardiales</taxon>
        <taxon>Pseudonocardiaceae</taxon>
        <taxon>Pseudonocardia</taxon>
    </lineage>
</organism>
<proteinExistence type="predicted"/>
<dbReference type="PANTHER" id="PTHR32196">
    <property type="entry name" value="ABC TRANSPORTER PERMEASE PROTEIN YPHD-RELATED-RELATED"/>
    <property type="match status" value="1"/>
</dbReference>
<keyword evidence="3" id="KW-1003">Cell membrane</keyword>
<comment type="subcellular location">
    <subcellularLocation>
        <location evidence="1">Cell membrane</location>
        <topology evidence="1">Multi-pass membrane protein</topology>
    </subcellularLocation>
</comment>
<evidence type="ECO:0000256" key="4">
    <source>
        <dbReference type="ARBA" id="ARBA00022519"/>
    </source>
</evidence>
<feature type="transmembrane region" description="Helical" evidence="8">
    <location>
        <begin position="172"/>
        <end position="194"/>
    </location>
</feature>
<feature type="transmembrane region" description="Helical" evidence="8">
    <location>
        <begin position="102"/>
        <end position="127"/>
    </location>
</feature>